<protein>
    <submittedName>
        <fullName evidence="5">Cro/Cl family transcriptional regulator</fullName>
    </submittedName>
</protein>
<evidence type="ECO:0000256" key="3">
    <source>
        <dbReference type="ARBA" id="ARBA00023163"/>
    </source>
</evidence>
<dbReference type="AlphaFoldDB" id="A0A365PH19"/>
<dbReference type="InterPro" id="IPR011051">
    <property type="entry name" value="RmlC_Cupin_sf"/>
</dbReference>
<dbReference type="SUPFAM" id="SSF47413">
    <property type="entry name" value="lambda repressor-like DNA-binding domains"/>
    <property type="match status" value="1"/>
</dbReference>
<dbReference type="Proteomes" id="UP000253688">
    <property type="component" value="Unassembled WGS sequence"/>
</dbReference>
<dbReference type="GO" id="GO:0005829">
    <property type="term" value="C:cytosol"/>
    <property type="evidence" value="ECO:0007669"/>
    <property type="project" value="TreeGrafter"/>
</dbReference>
<dbReference type="InterPro" id="IPR050807">
    <property type="entry name" value="TransReg_Diox_bact_type"/>
</dbReference>
<dbReference type="SUPFAM" id="SSF51182">
    <property type="entry name" value="RmlC-like cupins"/>
    <property type="match status" value="1"/>
</dbReference>
<sequence length="183" mass="20573">MNHPDAVLQYVGQNIRFYRNQHLLSQQELAVRAGVSRRTIASLETGMVNISLTKLDAIANALDVNFKQLVTAPEFVDSAIVRTLAWQGTHLESQATLQASIPARTQVELWTWTLAVGETYVAEPDQQGWQELIYVIEGELSLEFASRTHLVAAGTSFLFDSSVPYRYSNQGTDILRFIRNVIY</sequence>
<dbReference type="EMBL" id="QEWH01000070">
    <property type="protein sequence ID" value="RBA45336.1"/>
    <property type="molecule type" value="Genomic_DNA"/>
</dbReference>
<dbReference type="InterPro" id="IPR001387">
    <property type="entry name" value="Cro/C1-type_HTH"/>
</dbReference>
<dbReference type="PANTHER" id="PTHR46797">
    <property type="entry name" value="HTH-TYPE TRANSCRIPTIONAL REGULATOR"/>
    <property type="match status" value="1"/>
</dbReference>
<keyword evidence="3" id="KW-0804">Transcription</keyword>
<dbReference type="RefSeq" id="WP_112987024.1">
    <property type="nucleotide sequence ID" value="NZ_CP131470.1"/>
</dbReference>
<evidence type="ECO:0000256" key="2">
    <source>
        <dbReference type="ARBA" id="ARBA00023125"/>
    </source>
</evidence>
<dbReference type="GO" id="GO:0003677">
    <property type="term" value="F:DNA binding"/>
    <property type="evidence" value="ECO:0007669"/>
    <property type="project" value="UniProtKB-KW"/>
</dbReference>
<feature type="domain" description="HTH cro/C1-type" evidence="4">
    <location>
        <begin position="15"/>
        <end position="69"/>
    </location>
</feature>
<dbReference type="STRING" id="40215.BVL33_02530"/>
<dbReference type="GO" id="GO:0003700">
    <property type="term" value="F:DNA-binding transcription factor activity"/>
    <property type="evidence" value="ECO:0007669"/>
    <property type="project" value="TreeGrafter"/>
</dbReference>
<dbReference type="CDD" id="cd02209">
    <property type="entry name" value="cupin_XRE_C"/>
    <property type="match status" value="1"/>
</dbReference>
<reference evidence="5 6" key="1">
    <citation type="submission" date="2018-04" db="EMBL/GenBank/DDBJ databases">
        <title>Acinetobacter junii Genome sequencing and assembly.</title>
        <authorList>
            <person name="Su J."/>
            <person name="Rensing C."/>
            <person name="Mazhar H.S."/>
        </authorList>
    </citation>
    <scope>NUCLEOTIDE SEQUENCE [LARGE SCALE GENOMIC DNA]</scope>
    <source>
        <strain evidence="5 6">SC22</strain>
    </source>
</reference>
<dbReference type="PANTHER" id="PTHR46797:SF23">
    <property type="entry name" value="HTH-TYPE TRANSCRIPTIONAL REGULATOR SUTR"/>
    <property type="match status" value="1"/>
</dbReference>
<dbReference type="CDD" id="cd00093">
    <property type="entry name" value="HTH_XRE"/>
    <property type="match status" value="1"/>
</dbReference>
<evidence type="ECO:0000313" key="5">
    <source>
        <dbReference type="EMBL" id="RBA45336.1"/>
    </source>
</evidence>
<accession>A0A365PH19</accession>
<dbReference type="SMART" id="SM00530">
    <property type="entry name" value="HTH_XRE"/>
    <property type="match status" value="1"/>
</dbReference>
<proteinExistence type="predicted"/>
<keyword evidence="1" id="KW-0805">Transcription regulation</keyword>
<dbReference type="Gene3D" id="1.10.260.40">
    <property type="entry name" value="lambda repressor-like DNA-binding domains"/>
    <property type="match status" value="1"/>
</dbReference>
<gene>
    <name evidence="5" type="ORF">DC346_11980</name>
</gene>
<dbReference type="Pfam" id="PF07883">
    <property type="entry name" value="Cupin_2"/>
    <property type="match status" value="1"/>
</dbReference>
<evidence type="ECO:0000259" key="4">
    <source>
        <dbReference type="PROSITE" id="PS50943"/>
    </source>
</evidence>
<name>A0A365PH19_ACIJU</name>
<dbReference type="PROSITE" id="PS50943">
    <property type="entry name" value="HTH_CROC1"/>
    <property type="match status" value="1"/>
</dbReference>
<organism evidence="5 6">
    <name type="scientific">Acinetobacter junii</name>
    <dbReference type="NCBI Taxonomy" id="40215"/>
    <lineage>
        <taxon>Bacteria</taxon>
        <taxon>Pseudomonadati</taxon>
        <taxon>Pseudomonadota</taxon>
        <taxon>Gammaproteobacteria</taxon>
        <taxon>Moraxellales</taxon>
        <taxon>Moraxellaceae</taxon>
        <taxon>Acinetobacter</taxon>
    </lineage>
</organism>
<dbReference type="InterPro" id="IPR010982">
    <property type="entry name" value="Lambda_DNA-bd_dom_sf"/>
</dbReference>
<evidence type="ECO:0000256" key="1">
    <source>
        <dbReference type="ARBA" id="ARBA00023015"/>
    </source>
</evidence>
<keyword evidence="2" id="KW-0238">DNA-binding</keyword>
<evidence type="ECO:0000313" key="6">
    <source>
        <dbReference type="Proteomes" id="UP000253688"/>
    </source>
</evidence>
<dbReference type="InterPro" id="IPR013096">
    <property type="entry name" value="Cupin_2"/>
</dbReference>
<dbReference type="InterPro" id="IPR014710">
    <property type="entry name" value="RmlC-like_jellyroll"/>
</dbReference>
<comment type="caution">
    <text evidence="5">The sequence shown here is derived from an EMBL/GenBank/DDBJ whole genome shotgun (WGS) entry which is preliminary data.</text>
</comment>
<dbReference type="Gene3D" id="2.60.120.10">
    <property type="entry name" value="Jelly Rolls"/>
    <property type="match status" value="1"/>
</dbReference>
<dbReference type="Pfam" id="PF01381">
    <property type="entry name" value="HTH_3"/>
    <property type="match status" value="1"/>
</dbReference>